<dbReference type="GO" id="GO:0004252">
    <property type="term" value="F:serine-type endopeptidase activity"/>
    <property type="evidence" value="ECO:0007669"/>
    <property type="project" value="InterPro"/>
</dbReference>
<protein>
    <recommendedName>
        <fullName evidence="8">Peptidase S1 domain-containing protein</fullName>
    </recommendedName>
</protein>
<accession>A0A7N9CHN5</accession>
<evidence type="ECO:0000256" key="2">
    <source>
        <dbReference type="ARBA" id="ARBA00022729"/>
    </source>
</evidence>
<dbReference type="Gene3D" id="2.40.10.10">
    <property type="entry name" value="Trypsin-like serine proteases"/>
    <property type="match status" value="2"/>
</dbReference>
<dbReference type="PROSITE" id="PS00134">
    <property type="entry name" value="TRYPSIN_HIS"/>
    <property type="match status" value="1"/>
</dbReference>
<evidence type="ECO:0000256" key="6">
    <source>
        <dbReference type="ARBA" id="ARBA00023180"/>
    </source>
</evidence>
<evidence type="ECO:0000313" key="10">
    <source>
        <dbReference type="Proteomes" id="UP000233100"/>
    </source>
</evidence>
<dbReference type="PANTHER" id="PTHR24253:SF144">
    <property type="entry name" value="CHYMOTRYPSIN-LIKE PROTEASE CTRL-1-RELATED"/>
    <property type="match status" value="1"/>
</dbReference>
<dbReference type="GO" id="GO:0006508">
    <property type="term" value="P:proteolysis"/>
    <property type="evidence" value="ECO:0007669"/>
    <property type="project" value="UniProtKB-KW"/>
</dbReference>
<evidence type="ECO:0000256" key="7">
    <source>
        <dbReference type="SAM" id="MobiDB-lite"/>
    </source>
</evidence>
<reference evidence="9" key="2">
    <citation type="submission" date="2025-08" db="UniProtKB">
        <authorList>
            <consortium name="Ensembl"/>
        </authorList>
    </citation>
    <scope>IDENTIFICATION</scope>
</reference>
<keyword evidence="3" id="KW-0378">Hydrolase</keyword>
<dbReference type="PRINTS" id="PR00722">
    <property type="entry name" value="CHYMOTRYPSIN"/>
</dbReference>
<dbReference type="GeneTree" id="ENSGT00940000163159"/>
<dbReference type="Ensembl" id="ENSMFAT00000081313.1">
    <property type="protein sequence ID" value="ENSMFAP00000050348.1"/>
    <property type="gene ID" value="ENSMFAG00000056548.1"/>
</dbReference>
<feature type="region of interest" description="Disordered" evidence="7">
    <location>
        <begin position="333"/>
        <end position="417"/>
    </location>
</feature>
<feature type="compositionally biased region" description="Low complexity" evidence="7">
    <location>
        <begin position="408"/>
        <end position="417"/>
    </location>
</feature>
<dbReference type="FunFam" id="2.40.10.10:FF:000004">
    <property type="entry name" value="Tryptase gamma 1"/>
    <property type="match status" value="1"/>
</dbReference>
<evidence type="ECO:0000313" key="9">
    <source>
        <dbReference type="Ensembl" id="ENSMFAP00000050348.1"/>
    </source>
</evidence>
<sequence>PPAAICGLQTQVLPSCSHPALSSLHRCCGCCSWSSPAWGAPCPRPQVSPGPTPHWTSGTGLGQRADPLVEQGLEAPGIAGGWLPDLLRLFPEPVPENDLVGIVGGHNAPQGKWPWQVSLRIYSYHWASWVHICGGSLIHPQWVLTAAHCIFRKDTDPSTYRIHAGDVYLYGGRGLLNISRIIVHPNYVAAHLGFDLALLQLATRVGAASNVQPVTLPPKALNFTLEDECWLTGWGRTSYYTPLHPPYRLQQVHIPLEDHEACEEGYKEYLHTSAHGRVIPEDMLCAGSLGRGPCMVRCLGSALPRGRLLVWASRGWTRSPVVPRPLARRVTVPSPCRGTPEGPWSAGREAPGSRWAWSAGGSAAPRSSCQLSSQASRAMSPGSAGKSGSVGEPRVGPRIHGGGGGGSFVPTFPGGAF</sequence>
<dbReference type="InterPro" id="IPR001254">
    <property type="entry name" value="Trypsin_dom"/>
</dbReference>
<keyword evidence="2" id="KW-0732">Signal</keyword>
<dbReference type="CDD" id="cd00190">
    <property type="entry name" value="Tryp_SPc"/>
    <property type="match status" value="1"/>
</dbReference>
<organism evidence="9 10">
    <name type="scientific">Macaca fascicularis</name>
    <name type="common">Crab-eating macaque</name>
    <name type="synonym">Cynomolgus monkey</name>
    <dbReference type="NCBI Taxonomy" id="9541"/>
    <lineage>
        <taxon>Eukaryota</taxon>
        <taxon>Metazoa</taxon>
        <taxon>Chordata</taxon>
        <taxon>Craniata</taxon>
        <taxon>Vertebrata</taxon>
        <taxon>Euteleostomi</taxon>
        <taxon>Mammalia</taxon>
        <taxon>Eutheria</taxon>
        <taxon>Euarchontoglires</taxon>
        <taxon>Primates</taxon>
        <taxon>Haplorrhini</taxon>
        <taxon>Catarrhini</taxon>
        <taxon>Cercopithecidae</taxon>
        <taxon>Cercopithecinae</taxon>
        <taxon>Macaca</taxon>
    </lineage>
</organism>
<dbReference type="Proteomes" id="UP000233100">
    <property type="component" value="Chromosome 20"/>
</dbReference>
<dbReference type="InterPro" id="IPR018114">
    <property type="entry name" value="TRYPSIN_HIS"/>
</dbReference>
<dbReference type="PROSITE" id="PS50240">
    <property type="entry name" value="TRYPSIN_DOM"/>
    <property type="match status" value="1"/>
</dbReference>
<evidence type="ECO:0000256" key="4">
    <source>
        <dbReference type="ARBA" id="ARBA00022825"/>
    </source>
</evidence>
<evidence type="ECO:0000259" key="8">
    <source>
        <dbReference type="PROSITE" id="PS50240"/>
    </source>
</evidence>
<reference evidence="9 10" key="1">
    <citation type="submission" date="2013-03" db="EMBL/GenBank/DDBJ databases">
        <authorList>
            <person name="Warren W."/>
            <person name="Wilson R.K."/>
        </authorList>
    </citation>
    <scope>NUCLEOTIDE SEQUENCE</scope>
</reference>
<proteinExistence type="predicted"/>
<feature type="compositionally biased region" description="Low complexity" evidence="7">
    <location>
        <begin position="350"/>
        <end position="368"/>
    </location>
</feature>
<dbReference type="SUPFAM" id="SSF50494">
    <property type="entry name" value="Trypsin-like serine proteases"/>
    <property type="match status" value="1"/>
</dbReference>
<name>A0A7N9CHN5_MACFA</name>
<dbReference type="Pfam" id="PF00089">
    <property type="entry name" value="Trypsin"/>
    <property type="match status" value="1"/>
</dbReference>
<dbReference type="InterPro" id="IPR001314">
    <property type="entry name" value="Peptidase_S1A"/>
</dbReference>
<evidence type="ECO:0000256" key="3">
    <source>
        <dbReference type="ARBA" id="ARBA00022801"/>
    </source>
</evidence>
<evidence type="ECO:0000256" key="5">
    <source>
        <dbReference type="ARBA" id="ARBA00023157"/>
    </source>
</evidence>
<keyword evidence="10" id="KW-1185">Reference proteome</keyword>
<reference evidence="9" key="3">
    <citation type="submission" date="2025-09" db="UniProtKB">
        <authorList>
            <consortium name="Ensembl"/>
        </authorList>
    </citation>
    <scope>IDENTIFICATION</scope>
</reference>
<dbReference type="InterPro" id="IPR043504">
    <property type="entry name" value="Peptidase_S1_PA_chymotrypsin"/>
</dbReference>
<keyword evidence="6" id="KW-0325">Glycoprotein</keyword>
<keyword evidence="1" id="KW-0645">Protease</keyword>
<dbReference type="AlphaFoldDB" id="A0A7N9CHN5"/>
<dbReference type="PANTHER" id="PTHR24253">
    <property type="entry name" value="TRANSMEMBRANE PROTEASE SERINE"/>
    <property type="match status" value="1"/>
</dbReference>
<dbReference type="InterPro" id="IPR009003">
    <property type="entry name" value="Peptidase_S1_PA"/>
</dbReference>
<evidence type="ECO:0000256" key="1">
    <source>
        <dbReference type="ARBA" id="ARBA00022670"/>
    </source>
</evidence>
<feature type="domain" description="Peptidase S1" evidence="8">
    <location>
        <begin position="102"/>
        <end position="344"/>
    </location>
</feature>
<dbReference type="SMART" id="SM00020">
    <property type="entry name" value="Tryp_SPc"/>
    <property type="match status" value="1"/>
</dbReference>
<keyword evidence="4" id="KW-0720">Serine protease</keyword>
<keyword evidence="5" id="KW-1015">Disulfide bond</keyword>